<evidence type="ECO:0000313" key="5">
    <source>
        <dbReference type="EMBL" id="RQW71614.1"/>
    </source>
</evidence>
<dbReference type="SUPFAM" id="SSF88713">
    <property type="entry name" value="Glycoside hydrolase/deacetylase"/>
    <property type="match status" value="1"/>
</dbReference>
<dbReference type="GO" id="GO:0016810">
    <property type="term" value="F:hydrolase activity, acting on carbon-nitrogen (but not peptide) bonds"/>
    <property type="evidence" value="ECO:0007669"/>
    <property type="project" value="InterPro"/>
</dbReference>
<evidence type="ECO:0000259" key="4">
    <source>
        <dbReference type="PROSITE" id="PS51677"/>
    </source>
</evidence>
<feature type="transmembrane region" description="Helical" evidence="3">
    <location>
        <begin position="12"/>
        <end position="34"/>
    </location>
</feature>
<dbReference type="InterPro" id="IPR002509">
    <property type="entry name" value="NODB_dom"/>
</dbReference>
<protein>
    <submittedName>
        <fullName evidence="5">DUF3298 domain-containing protein</fullName>
    </submittedName>
</protein>
<dbReference type="GO" id="GO:0046872">
    <property type="term" value="F:metal ion binding"/>
    <property type="evidence" value="ECO:0007669"/>
    <property type="project" value="UniProtKB-KW"/>
</dbReference>
<dbReference type="PANTHER" id="PTHR10587:SF133">
    <property type="entry name" value="CHITIN DEACETYLASE 1-RELATED"/>
    <property type="match status" value="1"/>
</dbReference>
<dbReference type="GO" id="GO:0016020">
    <property type="term" value="C:membrane"/>
    <property type="evidence" value="ECO:0007669"/>
    <property type="project" value="TreeGrafter"/>
</dbReference>
<dbReference type="Pfam" id="PF01522">
    <property type="entry name" value="Polysacc_deac_1"/>
    <property type="match status" value="1"/>
</dbReference>
<dbReference type="Pfam" id="PF11738">
    <property type="entry name" value="DUF3298"/>
    <property type="match status" value="1"/>
</dbReference>
<keyword evidence="3" id="KW-1133">Transmembrane helix</keyword>
<dbReference type="Gene3D" id="3.20.20.370">
    <property type="entry name" value="Glycoside hydrolase/deacetylase"/>
    <property type="match status" value="1"/>
</dbReference>
<keyword evidence="3" id="KW-0472">Membrane</keyword>
<proteinExistence type="predicted"/>
<organism evidence="5 6">
    <name type="scientific">Lysinibacillus composti</name>
    <dbReference type="NCBI Taxonomy" id="720633"/>
    <lineage>
        <taxon>Bacteria</taxon>
        <taxon>Bacillati</taxon>
        <taxon>Bacillota</taxon>
        <taxon>Bacilli</taxon>
        <taxon>Bacillales</taxon>
        <taxon>Bacillaceae</taxon>
        <taxon>Lysinibacillus</taxon>
    </lineage>
</organism>
<dbReference type="Gene3D" id="3.90.640.20">
    <property type="entry name" value="Heat-shock cognate protein, ATPase"/>
    <property type="match status" value="1"/>
</dbReference>
<keyword evidence="2" id="KW-0378">Hydrolase</keyword>
<dbReference type="PANTHER" id="PTHR10587">
    <property type="entry name" value="GLYCOSYL TRANSFERASE-RELATED"/>
    <property type="match status" value="1"/>
</dbReference>
<dbReference type="CDD" id="cd10954">
    <property type="entry name" value="CE4_CtAXE_like"/>
    <property type="match status" value="1"/>
</dbReference>
<name>A0A3N9U4T0_9BACI</name>
<dbReference type="InterPro" id="IPR050248">
    <property type="entry name" value="Polysacc_deacetylase_ArnD"/>
</dbReference>
<dbReference type="RefSeq" id="WP_124766866.1">
    <property type="nucleotide sequence ID" value="NZ_JAFBDY010000032.1"/>
</dbReference>
<evidence type="ECO:0000256" key="1">
    <source>
        <dbReference type="ARBA" id="ARBA00022723"/>
    </source>
</evidence>
<dbReference type="PROSITE" id="PS51677">
    <property type="entry name" value="NODB"/>
    <property type="match status" value="1"/>
</dbReference>
<dbReference type="InterPro" id="IPR011330">
    <property type="entry name" value="Glyco_hydro/deAcase_b/a-brl"/>
</dbReference>
<dbReference type="AlphaFoldDB" id="A0A3N9U4T0"/>
<dbReference type="InterPro" id="IPR021729">
    <property type="entry name" value="DUF3298"/>
</dbReference>
<comment type="caution">
    <text evidence="5">The sequence shown here is derived from an EMBL/GenBank/DDBJ whole genome shotgun (WGS) entry which is preliminary data.</text>
</comment>
<keyword evidence="3" id="KW-0812">Transmembrane</keyword>
<dbReference type="Proteomes" id="UP000274033">
    <property type="component" value="Unassembled WGS sequence"/>
</dbReference>
<dbReference type="EMBL" id="RRCT01000030">
    <property type="protein sequence ID" value="RQW71614.1"/>
    <property type="molecule type" value="Genomic_DNA"/>
</dbReference>
<sequence>MKNKHNRKRAGWLEGLLISTIVMLTAFIVFFIFFNGDSKFQRTAVTSANASEGSTPTINETNSVKYPGVRILSEVVNDDSLRYHINYPQTKFDAVNNKILQYITTSKENYINSLRLKNNVDVKAKGNLLIDYDIYEYKNKYYSIVFTEKVSLDSIVYNTSTETFFINKETGEIIAPINLLNKKVENLNLLAKHVRTQLSEDKKYKQYIFQNELIAATRPYWDNFSRFAIIGDSLVFYYDKGEIAARNVGNPTLSIPLSYINPILTDELKSGTTSEINILTPKKPVKSSNGKKVALTFDDGPHPSVTKQILKTLAKYDAKATFFMVGSNVSNYPTIAKEVYNSGHEIGNHTWNHANLTRLSSKQIASQLDRTNNAIFNAIGEYPTVFRPPYGAKNNQVVKASAVPVVMWTIDTLDWKYRNSNKLLPMVKSNMHNNAIILMHDIHQTTASGLDSVLNYLDQSGYEFVTVSEILEARK</sequence>
<evidence type="ECO:0000313" key="6">
    <source>
        <dbReference type="Proteomes" id="UP000274033"/>
    </source>
</evidence>
<keyword evidence="1" id="KW-0479">Metal-binding</keyword>
<dbReference type="InterPro" id="IPR037126">
    <property type="entry name" value="PdaC/RsiV-like_sf"/>
</dbReference>
<keyword evidence="6" id="KW-1185">Reference proteome</keyword>
<dbReference type="GO" id="GO:0005975">
    <property type="term" value="P:carbohydrate metabolic process"/>
    <property type="evidence" value="ECO:0007669"/>
    <property type="project" value="InterPro"/>
</dbReference>
<feature type="domain" description="NodB homology" evidence="4">
    <location>
        <begin position="291"/>
        <end position="465"/>
    </location>
</feature>
<reference evidence="5 6" key="1">
    <citation type="journal article" date="2013" name="J. Microbiol.">
        <title>Lysinibacillus chungkukjangi sp. nov., isolated from Chungkukjang, Korean fermented soybean food.</title>
        <authorList>
            <person name="Kim S.J."/>
            <person name="Jang Y.H."/>
            <person name="Hamada M."/>
            <person name="Ahn J.H."/>
            <person name="Weon H.Y."/>
            <person name="Suzuki K."/>
            <person name="Whang K.S."/>
            <person name="Kwon S.W."/>
        </authorList>
    </citation>
    <scope>NUCLEOTIDE SEQUENCE [LARGE SCALE GENOMIC DNA]</scope>
    <source>
        <strain evidence="5 6">MCCC 1A12701</strain>
    </source>
</reference>
<evidence type="ECO:0000256" key="2">
    <source>
        <dbReference type="ARBA" id="ARBA00022801"/>
    </source>
</evidence>
<evidence type="ECO:0000256" key="3">
    <source>
        <dbReference type="SAM" id="Phobius"/>
    </source>
</evidence>
<gene>
    <name evidence="5" type="ORF">EBB45_18720</name>
</gene>
<accession>A0A3N9U4T0</accession>